<name>A0AAN9E5K1_CROPI</name>
<comment type="caution">
    <text evidence="2">The sequence shown here is derived from an EMBL/GenBank/DDBJ whole genome shotgun (WGS) entry which is preliminary data.</text>
</comment>
<sequence length="231" mass="26062">MYIILPPSYKEDEVEPNVHAEWITEKAKKDAHAPQVAEVTDILTKCSLSRDVEKDMHADKPTMHDEKQLPIPSKNSLSTIDVEDVPEKTDSSHKSGEAKEEVRVSSSNKNANQKKKGGTWSRKIRESGQWDRGLIYMVFEPFKASHITRIQLRRSVQLDSVIWNLSKDGIYSVKSGYAVALDKICTPSSSSSSADDLINWKRLWSAPCIPRAKDMAWRACKEILPVRKGAL</sequence>
<dbReference type="AlphaFoldDB" id="A0AAN9E5K1"/>
<evidence type="ECO:0000313" key="3">
    <source>
        <dbReference type="Proteomes" id="UP001372338"/>
    </source>
</evidence>
<proteinExistence type="predicted"/>
<evidence type="ECO:0000256" key="1">
    <source>
        <dbReference type="SAM" id="MobiDB-lite"/>
    </source>
</evidence>
<feature type="compositionally biased region" description="Basic and acidic residues" evidence="1">
    <location>
        <begin position="53"/>
        <end position="68"/>
    </location>
</feature>
<reference evidence="2 3" key="1">
    <citation type="submission" date="2024-01" db="EMBL/GenBank/DDBJ databases">
        <title>The genomes of 5 underutilized Papilionoideae crops provide insights into root nodulation and disease resistanc.</title>
        <authorList>
            <person name="Yuan L."/>
        </authorList>
    </citation>
    <scope>NUCLEOTIDE SEQUENCE [LARGE SCALE GENOMIC DNA]</scope>
    <source>
        <strain evidence="2">ZHUSHIDOU_FW_LH</strain>
        <tissue evidence="2">Leaf</tissue>
    </source>
</reference>
<gene>
    <name evidence="2" type="ORF">RIF29_38878</name>
</gene>
<feature type="region of interest" description="Disordered" evidence="1">
    <location>
        <begin position="53"/>
        <end position="123"/>
    </location>
</feature>
<dbReference type="Proteomes" id="UP001372338">
    <property type="component" value="Unassembled WGS sequence"/>
</dbReference>
<feature type="compositionally biased region" description="Basic and acidic residues" evidence="1">
    <location>
        <begin position="85"/>
        <end position="103"/>
    </location>
</feature>
<protein>
    <submittedName>
        <fullName evidence="2">Uncharacterized protein</fullName>
    </submittedName>
</protein>
<dbReference type="EMBL" id="JAYWIO010000008">
    <property type="protein sequence ID" value="KAK7244060.1"/>
    <property type="molecule type" value="Genomic_DNA"/>
</dbReference>
<accession>A0AAN9E5K1</accession>
<keyword evidence="3" id="KW-1185">Reference proteome</keyword>
<evidence type="ECO:0000313" key="2">
    <source>
        <dbReference type="EMBL" id="KAK7244060.1"/>
    </source>
</evidence>
<organism evidence="2 3">
    <name type="scientific">Crotalaria pallida</name>
    <name type="common">Smooth rattlebox</name>
    <name type="synonym">Crotalaria striata</name>
    <dbReference type="NCBI Taxonomy" id="3830"/>
    <lineage>
        <taxon>Eukaryota</taxon>
        <taxon>Viridiplantae</taxon>
        <taxon>Streptophyta</taxon>
        <taxon>Embryophyta</taxon>
        <taxon>Tracheophyta</taxon>
        <taxon>Spermatophyta</taxon>
        <taxon>Magnoliopsida</taxon>
        <taxon>eudicotyledons</taxon>
        <taxon>Gunneridae</taxon>
        <taxon>Pentapetalae</taxon>
        <taxon>rosids</taxon>
        <taxon>fabids</taxon>
        <taxon>Fabales</taxon>
        <taxon>Fabaceae</taxon>
        <taxon>Papilionoideae</taxon>
        <taxon>50 kb inversion clade</taxon>
        <taxon>genistoids sensu lato</taxon>
        <taxon>core genistoids</taxon>
        <taxon>Crotalarieae</taxon>
        <taxon>Crotalaria</taxon>
    </lineage>
</organism>